<dbReference type="SUPFAM" id="SSF53474">
    <property type="entry name" value="alpha/beta-Hydrolases"/>
    <property type="match status" value="1"/>
</dbReference>
<dbReference type="eggNOG" id="COG0412">
    <property type="taxonomic scope" value="Bacteria"/>
</dbReference>
<dbReference type="Proteomes" id="UP000031552">
    <property type="component" value="Unassembled WGS sequence"/>
</dbReference>
<name>A0A090CZB3_9BACT</name>
<gene>
    <name evidence="1" type="ORF">CSEC_1351</name>
</gene>
<dbReference type="EMBL" id="CCEJ010000005">
    <property type="protein sequence ID" value="CDR34171.1"/>
    <property type="molecule type" value="Genomic_DNA"/>
</dbReference>
<sequence length="177" mass="19744">MSSWSQAFKDDPDFLNHFIENLKEAVLFLIAKGIVSKERLGFGGLSRGGYIAGRLASLIKAKALLVYAPLTELTFLSELKEIQNKTHLKNYSKDLGEIEVRAYIGNRDQRVGTRNCFDWIESIVEEQYKDSIRSPKVELILSPSIGHKGHGTPPFVFDAGAHWMGMILTETGSSLLS</sequence>
<evidence type="ECO:0000313" key="1">
    <source>
        <dbReference type="EMBL" id="CDR34171.1"/>
    </source>
</evidence>
<reference evidence="1" key="1">
    <citation type="submission" date="2013-12" db="EMBL/GenBank/DDBJ databases">
        <authorList>
            <person name="Linke B."/>
        </authorList>
    </citation>
    <scope>NUCLEOTIDE SEQUENCE [LARGE SCALE GENOMIC DNA]</scope>
    <source>
        <strain evidence="1">CRIB-18</strain>
    </source>
</reference>
<reference evidence="1" key="2">
    <citation type="submission" date="2014-09" db="EMBL/GenBank/DDBJ databases">
        <title>Criblamydia sequanensis harbors a mega-plasmid encoding arsenite resistance.</title>
        <authorList>
            <person name="Bertelli C."/>
            <person name="Goesmann A."/>
            <person name="Greub G."/>
        </authorList>
    </citation>
    <scope>NUCLEOTIDE SEQUENCE [LARGE SCALE GENOMIC DNA]</scope>
    <source>
        <strain evidence="1">CRIB-18</strain>
    </source>
</reference>
<keyword evidence="2" id="KW-1185">Reference proteome</keyword>
<evidence type="ECO:0000313" key="2">
    <source>
        <dbReference type="Proteomes" id="UP000031552"/>
    </source>
</evidence>
<accession>A0A090CZB3</accession>
<protein>
    <recommendedName>
        <fullName evidence="3">Peptidase S9 prolyl oligopeptidase catalytic domain-containing protein</fullName>
    </recommendedName>
</protein>
<dbReference type="Gene3D" id="3.40.50.1820">
    <property type="entry name" value="alpha/beta hydrolase"/>
    <property type="match status" value="1"/>
</dbReference>
<dbReference type="InterPro" id="IPR029058">
    <property type="entry name" value="AB_hydrolase_fold"/>
</dbReference>
<evidence type="ECO:0008006" key="3">
    <source>
        <dbReference type="Google" id="ProtNLM"/>
    </source>
</evidence>
<proteinExistence type="predicted"/>
<dbReference type="AlphaFoldDB" id="A0A090CZB3"/>
<organism evidence="1 2">
    <name type="scientific">Candidatus Criblamydia sequanensis CRIB-18</name>
    <dbReference type="NCBI Taxonomy" id="1437425"/>
    <lineage>
        <taxon>Bacteria</taxon>
        <taxon>Pseudomonadati</taxon>
        <taxon>Chlamydiota</taxon>
        <taxon>Chlamydiia</taxon>
        <taxon>Parachlamydiales</taxon>
        <taxon>Candidatus Criblamydiaceae</taxon>
        <taxon>Candidatus Criblamydia</taxon>
    </lineage>
</organism>
<dbReference type="STRING" id="1437425.CSEC_1351"/>
<comment type="caution">
    <text evidence="1">The sequence shown here is derived from an EMBL/GenBank/DDBJ whole genome shotgun (WGS) entry which is preliminary data.</text>
</comment>